<sequence length="258" mass="27692">MALGVVITAPLLFVLALALASLQPSASHVLDAKISCLDCKNYYDFSGIKVAVKCDKVKKLATATAGENGAFQVELPLGVPQGNQPTSLDCLAKLVGGPNQLYGKNKNLVSKVVKVSHGVNSYTISTPLAFSTSCPLPSVDAKSCGVGSSKTVDLPLPPEWGLAPSSYYVPFFPIIAKEVEVDNLEVSKTVHYKSDLLVGSCLIVSIHELCSREWNIPVRHVRRGANVVTDKLVSMTRDLPVEEAVYDVPSNIDRGIKW</sequence>
<dbReference type="Proteomes" id="UP001396334">
    <property type="component" value="Unassembled WGS sequence"/>
</dbReference>
<feature type="chain" id="PRO_5046539488" evidence="1">
    <location>
        <begin position="28"/>
        <end position="258"/>
    </location>
</feature>
<proteinExistence type="predicted"/>
<feature type="signal peptide" evidence="1">
    <location>
        <begin position="1"/>
        <end position="27"/>
    </location>
</feature>
<evidence type="ECO:0000256" key="1">
    <source>
        <dbReference type="SAM" id="SignalP"/>
    </source>
</evidence>
<dbReference type="EMBL" id="JBBPBN010001288">
    <property type="protein sequence ID" value="KAK8478839.1"/>
    <property type="molecule type" value="Genomic_DNA"/>
</dbReference>
<evidence type="ECO:0000313" key="2">
    <source>
        <dbReference type="EMBL" id="KAK8478839.1"/>
    </source>
</evidence>
<gene>
    <name evidence="2" type="ORF">V6N11_020196</name>
</gene>
<accession>A0ABR1ZEJ0</accession>
<evidence type="ECO:0000313" key="3">
    <source>
        <dbReference type="Proteomes" id="UP001396334"/>
    </source>
</evidence>
<comment type="caution">
    <text evidence="2">The sequence shown here is derived from an EMBL/GenBank/DDBJ whole genome shotgun (WGS) entry which is preliminary data.</text>
</comment>
<reference evidence="2 3" key="1">
    <citation type="journal article" date="2024" name="G3 (Bethesda)">
        <title>Genome assembly of Hibiscus sabdariffa L. provides insights into metabolisms of medicinal natural products.</title>
        <authorList>
            <person name="Kim T."/>
        </authorList>
    </citation>
    <scope>NUCLEOTIDE SEQUENCE [LARGE SCALE GENOMIC DNA]</scope>
    <source>
        <strain evidence="2">TK-2024</strain>
        <tissue evidence="2">Old leaves</tissue>
    </source>
</reference>
<keyword evidence="1" id="KW-0732">Signal</keyword>
<organism evidence="2 3">
    <name type="scientific">Hibiscus sabdariffa</name>
    <name type="common">roselle</name>
    <dbReference type="NCBI Taxonomy" id="183260"/>
    <lineage>
        <taxon>Eukaryota</taxon>
        <taxon>Viridiplantae</taxon>
        <taxon>Streptophyta</taxon>
        <taxon>Embryophyta</taxon>
        <taxon>Tracheophyta</taxon>
        <taxon>Spermatophyta</taxon>
        <taxon>Magnoliopsida</taxon>
        <taxon>eudicotyledons</taxon>
        <taxon>Gunneridae</taxon>
        <taxon>Pentapetalae</taxon>
        <taxon>rosids</taxon>
        <taxon>malvids</taxon>
        <taxon>Malvales</taxon>
        <taxon>Malvaceae</taxon>
        <taxon>Malvoideae</taxon>
        <taxon>Hibiscus</taxon>
    </lineage>
</organism>
<keyword evidence="3" id="KW-1185">Reference proteome</keyword>
<protein>
    <submittedName>
        <fullName evidence="2">Uncharacterized protein</fullName>
    </submittedName>
</protein>
<name>A0ABR1ZEJ0_9ROSI</name>